<evidence type="ECO:0000313" key="3">
    <source>
        <dbReference type="EMBL" id="OTF86201.1"/>
    </source>
</evidence>
<dbReference type="EMBL" id="CM007906">
    <property type="protein sequence ID" value="OTF86201.1"/>
    <property type="molecule type" value="Genomic_DNA"/>
</dbReference>
<name>A0A251RPQ5_HELAN</name>
<dbReference type="Gramene" id="mRNA:HanXRQr2_Chr17g0799191">
    <property type="protein sequence ID" value="mRNA:HanXRQr2_Chr17g0799191"/>
    <property type="gene ID" value="HanXRQr2_Chr17g0799191"/>
</dbReference>
<dbReference type="AlphaFoldDB" id="A0A251RPQ5"/>
<dbReference type="Pfam" id="PF00069">
    <property type="entry name" value="Pkinase"/>
    <property type="match status" value="1"/>
</dbReference>
<dbReference type="EMBL" id="MNCJ02000332">
    <property type="protein sequence ID" value="KAF5755133.1"/>
    <property type="molecule type" value="Genomic_DNA"/>
</dbReference>
<dbReference type="GO" id="GO:0005524">
    <property type="term" value="F:ATP binding"/>
    <property type="evidence" value="ECO:0007669"/>
    <property type="project" value="InterPro"/>
</dbReference>
<dbReference type="InterPro" id="IPR011990">
    <property type="entry name" value="TPR-like_helical_dom_sf"/>
</dbReference>
<proteinExistence type="predicted"/>
<keyword evidence="4" id="KW-1185">Reference proteome</keyword>
<dbReference type="InParanoid" id="A0A251RPQ5"/>
<dbReference type="Proteomes" id="UP000215914">
    <property type="component" value="Chromosome 17"/>
</dbReference>
<reference evidence="2" key="3">
    <citation type="submission" date="2020-06" db="EMBL/GenBank/DDBJ databases">
        <title>Helianthus annuus Genome sequencing and assembly Release 2.</title>
        <authorList>
            <person name="Gouzy J."/>
            <person name="Langlade N."/>
            <person name="Munos S."/>
        </authorList>
    </citation>
    <scope>NUCLEOTIDE SEQUENCE</scope>
    <source>
        <tissue evidence="2">Leaves</tissue>
    </source>
</reference>
<dbReference type="PROSITE" id="PS50011">
    <property type="entry name" value="PROTEIN_KINASE_DOM"/>
    <property type="match status" value="1"/>
</dbReference>
<dbReference type="PANTHER" id="PTHR47987:SF35">
    <property type="entry name" value="TETRATRICOPEPTIDE REPEAT-CONTAINING DOMAIN-CONTAINING PROTEIN-RELATED"/>
    <property type="match status" value="1"/>
</dbReference>
<dbReference type="InterPro" id="IPR046958">
    <property type="entry name" value="RBK1/2/STUNTED"/>
</dbReference>
<dbReference type="InterPro" id="IPR011009">
    <property type="entry name" value="Kinase-like_dom_sf"/>
</dbReference>
<organism evidence="3 4">
    <name type="scientific">Helianthus annuus</name>
    <name type="common">Common sunflower</name>
    <dbReference type="NCBI Taxonomy" id="4232"/>
    <lineage>
        <taxon>Eukaryota</taxon>
        <taxon>Viridiplantae</taxon>
        <taxon>Streptophyta</taxon>
        <taxon>Embryophyta</taxon>
        <taxon>Tracheophyta</taxon>
        <taxon>Spermatophyta</taxon>
        <taxon>Magnoliopsida</taxon>
        <taxon>eudicotyledons</taxon>
        <taxon>Gunneridae</taxon>
        <taxon>Pentapetalae</taxon>
        <taxon>asterids</taxon>
        <taxon>campanulids</taxon>
        <taxon>Asterales</taxon>
        <taxon>Asteraceae</taxon>
        <taxon>Asteroideae</taxon>
        <taxon>Heliantheae alliance</taxon>
        <taxon>Heliantheae</taxon>
        <taxon>Helianthus</taxon>
    </lineage>
</organism>
<keyword evidence="2" id="KW-0808">Transferase</keyword>
<dbReference type="Gene3D" id="1.10.510.10">
    <property type="entry name" value="Transferase(Phosphotransferase) domain 1"/>
    <property type="match status" value="1"/>
</dbReference>
<dbReference type="GO" id="GO:0016301">
    <property type="term" value="F:kinase activity"/>
    <property type="evidence" value="ECO:0000318"/>
    <property type="project" value="GO_Central"/>
</dbReference>
<accession>A0A251RPQ5</accession>
<dbReference type="PANTHER" id="PTHR47987">
    <property type="entry name" value="OS08G0249100 PROTEIN"/>
    <property type="match status" value="1"/>
</dbReference>
<dbReference type="SUPFAM" id="SSF48452">
    <property type="entry name" value="TPR-like"/>
    <property type="match status" value="1"/>
</dbReference>
<dbReference type="InterPro" id="IPR000719">
    <property type="entry name" value="Prot_kinase_dom"/>
</dbReference>
<sequence length="285" mass="31712">MEVSIQDDYVRDENVHDAYVELNQLSDFGLAKWVTPTGLQITSTNVAGTFGYLVPEYFTHGKFMEKIDVYAFGVVLLELLTGRKPISNGHPKGEESLVMWANPVLNSGKFSRLLDPILGVDYDVDQMECMALAAMLCIRRVPRARPQITIAYKCYLEALYIQPTFGIFYSNLAGLFMESGDLSRAHQYYKAFGMAAEAIVCYQRTLQSKPDYAMAYGNLASVYDEQGNLDIATVNFNGETYESPNYCTTLRQAEHSAAGVALNALMSRVSSNALAGRILVRFCGF</sequence>
<dbReference type="GO" id="GO:0004672">
    <property type="term" value="F:protein kinase activity"/>
    <property type="evidence" value="ECO:0007669"/>
    <property type="project" value="InterPro"/>
</dbReference>
<dbReference type="Gene3D" id="1.25.40.10">
    <property type="entry name" value="Tetratricopeptide repeat domain"/>
    <property type="match status" value="1"/>
</dbReference>
<reference evidence="3" key="2">
    <citation type="submission" date="2017-02" db="EMBL/GenBank/DDBJ databases">
        <title>Sunflower complete genome.</title>
        <authorList>
            <person name="Langlade N."/>
            <person name="Munos S."/>
        </authorList>
    </citation>
    <scope>NUCLEOTIDE SEQUENCE [LARGE SCALE GENOMIC DNA]</scope>
    <source>
        <tissue evidence="3">Leaves</tissue>
    </source>
</reference>
<evidence type="ECO:0000313" key="4">
    <source>
        <dbReference type="Proteomes" id="UP000215914"/>
    </source>
</evidence>
<feature type="domain" description="Protein kinase" evidence="1">
    <location>
        <begin position="1"/>
        <end position="165"/>
    </location>
</feature>
<gene>
    <name evidence="3" type="ORF">HannXRQ_Chr17g0548201</name>
    <name evidence="2" type="ORF">HanXRQr2_Chr17g0799191</name>
</gene>
<reference evidence="2 4" key="1">
    <citation type="journal article" date="2017" name="Nature">
        <title>The sunflower genome provides insights into oil metabolism, flowering and Asterid evolution.</title>
        <authorList>
            <person name="Badouin H."/>
            <person name="Gouzy J."/>
            <person name="Grassa C.J."/>
            <person name="Murat F."/>
            <person name="Staton S.E."/>
            <person name="Cottret L."/>
            <person name="Lelandais-Briere C."/>
            <person name="Owens G.L."/>
            <person name="Carrere S."/>
            <person name="Mayjonade B."/>
            <person name="Legrand L."/>
            <person name="Gill N."/>
            <person name="Kane N.C."/>
            <person name="Bowers J.E."/>
            <person name="Hubner S."/>
            <person name="Bellec A."/>
            <person name="Berard A."/>
            <person name="Berges H."/>
            <person name="Blanchet N."/>
            <person name="Boniface M.C."/>
            <person name="Brunel D."/>
            <person name="Catrice O."/>
            <person name="Chaidir N."/>
            <person name="Claudel C."/>
            <person name="Donnadieu C."/>
            <person name="Faraut T."/>
            <person name="Fievet G."/>
            <person name="Helmstetter N."/>
            <person name="King M."/>
            <person name="Knapp S.J."/>
            <person name="Lai Z."/>
            <person name="Le Paslier M.C."/>
            <person name="Lippi Y."/>
            <person name="Lorenzon L."/>
            <person name="Mandel J.R."/>
            <person name="Marage G."/>
            <person name="Marchand G."/>
            <person name="Marquand E."/>
            <person name="Bret-Mestries E."/>
            <person name="Morien E."/>
            <person name="Nambeesan S."/>
            <person name="Nguyen T."/>
            <person name="Pegot-Espagnet P."/>
            <person name="Pouilly N."/>
            <person name="Raftis F."/>
            <person name="Sallet E."/>
            <person name="Schiex T."/>
            <person name="Thomas J."/>
            <person name="Vandecasteele C."/>
            <person name="Vares D."/>
            <person name="Vear F."/>
            <person name="Vautrin S."/>
            <person name="Crespi M."/>
            <person name="Mangin B."/>
            <person name="Burke J.M."/>
            <person name="Salse J."/>
            <person name="Munos S."/>
            <person name="Vincourt P."/>
            <person name="Rieseberg L.H."/>
            <person name="Langlade N.B."/>
        </authorList>
    </citation>
    <scope>NUCLEOTIDE SEQUENCE [LARGE SCALE GENOMIC DNA]</scope>
    <source>
        <strain evidence="4">cv. SF193</strain>
        <tissue evidence="2">Leaves</tissue>
    </source>
</reference>
<evidence type="ECO:0000313" key="2">
    <source>
        <dbReference type="EMBL" id="KAF5755133.1"/>
    </source>
</evidence>
<dbReference type="SUPFAM" id="SSF56112">
    <property type="entry name" value="Protein kinase-like (PK-like)"/>
    <property type="match status" value="1"/>
</dbReference>
<evidence type="ECO:0000259" key="1">
    <source>
        <dbReference type="PROSITE" id="PS50011"/>
    </source>
</evidence>
<protein>
    <submittedName>
        <fullName evidence="3">Putative tetratricopeptide repeat-containing domain-containing protein</fullName>
    </submittedName>
</protein>